<dbReference type="AlphaFoldDB" id="A0A1I5U679"/>
<dbReference type="SUPFAM" id="SSF54001">
    <property type="entry name" value="Cysteine proteinases"/>
    <property type="match status" value="1"/>
</dbReference>
<dbReference type="PANTHER" id="PTHR33490">
    <property type="entry name" value="BLR5614 PROTEIN-RELATED"/>
    <property type="match status" value="1"/>
</dbReference>
<name>A0A1I5U679_9BACT</name>
<evidence type="ECO:0000313" key="3">
    <source>
        <dbReference type="Proteomes" id="UP000199227"/>
    </source>
</evidence>
<dbReference type="Proteomes" id="UP000199227">
    <property type="component" value="Unassembled WGS sequence"/>
</dbReference>
<feature type="non-terminal residue" evidence="2">
    <location>
        <position position="1"/>
    </location>
</feature>
<dbReference type="EMBL" id="FOXB01000055">
    <property type="protein sequence ID" value="SFP90770.1"/>
    <property type="molecule type" value="Genomic_DNA"/>
</dbReference>
<dbReference type="Pfam" id="PF01841">
    <property type="entry name" value="Transglut_core"/>
    <property type="match status" value="1"/>
</dbReference>
<gene>
    <name evidence="2" type="ORF">SAMN05216234_15516</name>
</gene>
<keyword evidence="3" id="KW-1185">Reference proteome</keyword>
<dbReference type="OrthoDB" id="5296450at2"/>
<dbReference type="RefSeq" id="WP_092914075.1">
    <property type="nucleotide sequence ID" value="NZ_FOXB01000055.1"/>
</dbReference>
<proteinExistence type="predicted"/>
<evidence type="ECO:0000313" key="2">
    <source>
        <dbReference type="EMBL" id="SFP90770.1"/>
    </source>
</evidence>
<dbReference type="InterPro" id="IPR038765">
    <property type="entry name" value="Papain-like_cys_pep_sf"/>
</dbReference>
<dbReference type="STRING" id="223786.SAMN05216234_15516"/>
<evidence type="ECO:0000259" key="1">
    <source>
        <dbReference type="Pfam" id="PF01841"/>
    </source>
</evidence>
<dbReference type="PANTHER" id="PTHR33490:SF3">
    <property type="entry name" value="CONSERVED INTEGRAL MEMBRANE PROTEIN"/>
    <property type="match status" value="1"/>
</dbReference>
<organism evidence="2 3">
    <name type="scientific">Hydrogenimonas thermophila</name>
    <dbReference type="NCBI Taxonomy" id="223786"/>
    <lineage>
        <taxon>Bacteria</taxon>
        <taxon>Pseudomonadati</taxon>
        <taxon>Campylobacterota</taxon>
        <taxon>Epsilonproteobacteria</taxon>
        <taxon>Campylobacterales</taxon>
        <taxon>Hydrogenimonadaceae</taxon>
        <taxon>Hydrogenimonas</taxon>
    </lineage>
</organism>
<dbReference type="Gene3D" id="3.10.620.30">
    <property type="match status" value="1"/>
</dbReference>
<sequence>CKASDVLKYKTGWCYAKSHLLAALLRANNIPTGFCYQRLSCSEYKKDIYCLHGLNAIYLKDYGWYKVDARGNKERVNAQFNPPIEMLAFEIRENEFDLPKIYEEPLEVVVQALEKYKAYDEMINNFPDIELLEIDNKSLKKNI</sequence>
<dbReference type="InterPro" id="IPR002931">
    <property type="entry name" value="Transglutaminase-like"/>
</dbReference>
<reference evidence="2 3" key="1">
    <citation type="submission" date="2016-10" db="EMBL/GenBank/DDBJ databases">
        <authorList>
            <person name="de Groot N.N."/>
        </authorList>
    </citation>
    <scope>NUCLEOTIDE SEQUENCE [LARGE SCALE GENOMIC DNA]</scope>
    <source>
        <strain evidence="2 3">EP1-55-1</strain>
    </source>
</reference>
<accession>A0A1I5U679</accession>
<feature type="domain" description="Transglutaminase-like" evidence="1">
    <location>
        <begin position="3"/>
        <end position="69"/>
    </location>
</feature>
<protein>
    <submittedName>
        <fullName evidence="2">Transglutaminase-like superfamily protein</fullName>
    </submittedName>
</protein>